<evidence type="ECO:0000256" key="2">
    <source>
        <dbReference type="PROSITE-ProRule" id="PRU00103"/>
    </source>
</evidence>
<dbReference type="SMART" id="SM00185">
    <property type="entry name" value="ARM"/>
    <property type="match status" value="8"/>
</dbReference>
<feature type="repeat" description="HEAT" evidence="2">
    <location>
        <begin position="212"/>
        <end position="246"/>
    </location>
</feature>
<dbReference type="EMBL" id="JBEAFC010000014">
    <property type="protein sequence ID" value="KAL1531949.1"/>
    <property type="molecule type" value="Genomic_DNA"/>
</dbReference>
<organism evidence="6 7">
    <name type="scientific">Salvia divinorum</name>
    <name type="common">Maria pastora</name>
    <name type="synonym">Diviner's sage</name>
    <dbReference type="NCBI Taxonomy" id="28513"/>
    <lineage>
        <taxon>Eukaryota</taxon>
        <taxon>Viridiplantae</taxon>
        <taxon>Streptophyta</taxon>
        <taxon>Embryophyta</taxon>
        <taxon>Tracheophyta</taxon>
        <taxon>Spermatophyta</taxon>
        <taxon>Magnoliopsida</taxon>
        <taxon>eudicotyledons</taxon>
        <taxon>Gunneridae</taxon>
        <taxon>Pentapetalae</taxon>
        <taxon>asterids</taxon>
        <taxon>lamiids</taxon>
        <taxon>Lamiales</taxon>
        <taxon>Lamiaceae</taxon>
        <taxon>Nepetoideae</taxon>
        <taxon>Mentheae</taxon>
        <taxon>Salviinae</taxon>
        <taxon>Salvia</taxon>
        <taxon>Salvia subgen. Calosphace</taxon>
    </lineage>
</organism>
<dbReference type="Gene3D" id="1.25.10.10">
    <property type="entry name" value="Leucine-rich Repeat Variant"/>
    <property type="match status" value="3"/>
</dbReference>
<dbReference type="InterPro" id="IPR021133">
    <property type="entry name" value="HEAT_type_2"/>
</dbReference>
<evidence type="ECO:0000313" key="7">
    <source>
        <dbReference type="Proteomes" id="UP001567538"/>
    </source>
</evidence>
<keyword evidence="7" id="KW-1185">Reference proteome</keyword>
<feature type="region of interest" description="Disordered" evidence="4">
    <location>
        <begin position="61"/>
        <end position="80"/>
    </location>
</feature>
<dbReference type="Proteomes" id="UP001567538">
    <property type="component" value="Unassembled WGS sequence"/>
</dbReference>
<dbReference type="AlphaFoldDB" id="A0ABD1FJC3"/>
<dbReference type="PROSITE" id="PS50176">
    <property type="entry name" value="ARM_REPEAT"/>
    <property type="match status" value="3"/>
</dbReference>
<dbReference type="InterPro" id="IPR000225">
    <property type="entry name" value="Armadillo"/>
</dbReference>
<evidence type="ECO:0000256" key="5">
    <source>
        <dbReference type="SAM" id="Phobius"/>
    </source>
</evidence>
<feature type="compositionally biased region" description="Low complexity" evidence="4">
    <location>
        <begin position="838"/>
        <end position="853"/>
    </location>
</feature>
<feature type="repeat" description="ARM" evidence="3">
    <location>
        <begin position="211"/>
        <end position="253"/>
    </location>
</feature>
<reference evidence="6 7" key="1">
    <citation type="submission" date="2024-06" db="EMBL/GenBank/DDBJ databases">
        <title>A chromosome level genome sequence of Diviner's sage (Salvia divinorum).</title>
        <authorList>
            <person name="Ford S.A."/>
            <person name="Ro D.-K."/>
            <person name="Ness R.W."/>
            <person name="Phillips M.A."/>
        </authorList>
    </citation>
    <scope>NUCLEOTIDE SEQUENCE [LARGE SCALE GENOMIC DNA]</scope>
    <source>
        <strain evidence="6">SAF-2024a</strain>
        <tissue evidence="6">Leaf</tissue>
    </source>
</reference>
<dbReference type="InterPro" id="IPR011989">
    <property type="entry name" value="ARM-like"/>
</dbReference>
<feature type="repeat" description="ARM" evidence="3">
    <location>
        <begin position="765"/>
        <end position="807"/>
    </location>
</feature>
<feature type="compositionally biased region" description="Basic residues" evidence="4">
    <location>
        <begin position="856"/>
        <end position="870"/>
    </location>
</feature>
<dbReference type="SUPFAM" id="SSF48371">
    <property type="entry name" value="ARM repeat"/>
    <property type="match status" value="2"/>
</dbReference>
<feature type="region of interest" description="Disordered" evidence="4">
    <location>
        <begin position="833"/>
        <end position="874"/>
    </location>
</feature>
<dbReference type="PROSITE" id="PS50077">
    <property type="entry name" value="HEAT_REPEAT"/>
    <property type="match status" value="1"/>
</dbReference>
<comment type="caution">
    <text evidence="6">The sequence shown here is derived from an EMBL/GenBank/DDBJ whole genome shotgun (WGS) entry which is preliminary data.</text>
</comment>
<evidence type="ECO:0000256" key="4">
    <source>
        <dbReference type="SAM" id="MobiDB-lite"/>
    </source>
</evidence>
<evidence type="ECO:0000313" key="6">
    <source>
        <dbReference type="EMBL" id="KAL1531949.1"/>
    </source>
</evidence>
<keyword evidence="1" id="KW-0677">Repeat</keyword>
<evidence type="ECO:0000256" key="3">
    <source>
        <dbReference type="PROSITE-ProRule" id="PRU00259"/>
    </source>
</evidence>
<sequence>MSSTIPTHLKFKPPNPVCSVFTRPSVYCFRFQGRNPVLFCSRFSVLTRACSDGGKAEIFSPKKVSSASDDETSRNSSSSSNDGYIALFIRMLGLDNDRLDREQAVEALWKYSLGGKQCVDNIMKYPGTVNLVVNILKSDSDSARESAAGLLRVISSTNLYRDVVAESGAIEEMTVLLTRPSLCSNVKEQTMCTLWNLSVDEEVSARMTSSEILPLLVRYLEDEDVKVKEAAGGVLANLALTQSNHKQLVEAGVIPKLAKLLTAGEEESKVVRKVARNALLELVKDGYYKILVMEEGLVPVPLVGAAAYKSFRPALYSWPSLPDGTTIEQSSKSPSRYGASELLLGLSIEEKNAELEEAKMKAVVGRTQQQFLARIGAIENEDGGKSDGESSSSHRVTLLPWVDAVARLVLILGLEDESAIAKAAESIADSSINEHMRVSFREAGAIKHLVQLINHPCDDVRMAVIRALDRLSISNYVCRSIQAEGVLHPLINLLKQQSKSDVSHSSTSTILNILTRILDPNKELKSKLYDGPVNGLKEGLHSNKTTASANAQDTVSAEPTCSKESIGVGELVDSGLLSCLVDILKTPTPDLQRKAASILEFVVVIEEPSVEKLPLSCIVSGLEAVFRQKSLTEEENGREVHILEVEEAGLAVCAASRLLTRLLDYQQFCQSLDSDSFTKLLRSLLVSSIPLQHKDWVAACLVKLSSIHPDPVNVEVTTLHERIPRLIEEMESSFSPQVQENAAMELNKIVSQGTVDSSRAVARGGGIFAVAKLMETGSEEAVEACLAILYNLSMDAENHAAIVAAGAVPVLRRLVLSDRPQWTSGSVTKLEVVASNDSSSSSPPSQPQQQQPPRGVKMRPSKLANKKKQKQQPSIMEIERAIGAGIFRERDVNSGGGERANLVDNILKNSVGKNEGSVEKRLRETGEWLLDQTETTTRSAGKQILMTIFVWIIPLWITGFLVAAGIISLPFHTPFLDDLIS</sequence>
<feature type="repeat" description="ARM" evidence="3">
    <location>
        <begin position="168"/>
        <end position="202"/>
    </location>
</feature>
<evidence type="ECO:0000256" key="1">
    <source>
        <dbReference type="ARBA" id="ARBA00022737"/>
    </source>
</evidence>
<dbReference type="InterPro" id="IPR016024">
    <property type="entry name" value="ARM-type_fold"/>
</dbReference>
<keyword evidence="5" id="KW-0812">Transmembrane</keyword>
<protein>
    <recommendedName>
        <fullName evidence="8">ARM repeat superfamily protein</fullName>
    </recommendedName>
</protein>
<gene>
    <name evidence="6" type="ORF">AAHA92_32029</name>
</gene>
<dbReference type="PANTHER" id="PTHR47451:SF1">
    <property type="entry name" value="ARM REPEAT SUPERFAMILY PROTEIN"/>
    <property type="match status" value="1"/>
</dbReference>
<name>A0ABD1FJC3_SALDI</name>
<feature type="transmembrane region" description="Helical" evidence="5">
    <location>
        <begin position="948"/>
        <end position="971"/>
    </location>
</feature>
<keyword evidence="5" id="KW-1133">Transmembrane helix</keyword>
<evidence type="ECO:0008006" key="8">
    <source>
        <dbReference type="Google" id="ProtNLM"/>
    </source>
</evidence>
<dbReference type="PANTHER" id="PTHR47451">
    <property type="entry name" value="ARM REPEAT SUPERFAMILY PROTEIN"/>
    <property type="match status" value="1"/>
</dbReference>
<proteinExistence type="predicted"/>
<keyword evidence="5" id="KW-0472">Membrane</keyword>
<accession>A0ABD1FJC3</accession>